<dbReference type="Gene3D" id="3.20.20.80">
    <property type="entry name" value="Glycosidases"/>
    <property type="match status" value="1"/>
</dbReference>
<organism evidence="11 12">
    <name type="scientific">Alkalihalobacillus trypoxylicola</name>
    <dbReference type="NCBI Taxonomy" id="519424"/>
    <lineage>
        <taxon>Bacteria</taxon>
        <taxon>Bacillati</taxon>
        <taxon>Bacillota</taxon>
        <taxon>Bacilli</taxon>
        <taxon>Bacillales</taxon>
        <taxon>Bacillaceae</taxon>
        <taxon>Alkalihalobacillus</taxon>
    </lineage>
</organism>
<dbReference type="EC" id="3.2.1.8" evidence="9"/>
<dbReference type="GO" id="GO:0031176">
    <property type="term" value="F:endo-1,4-beta-xylanase activity"/>
    <property type="evidence" value="ECO:0007669"/>
    <property type="project" value="UniProtKB-EC"/>
</dbReference>
<keyword evidence="12" id="KW-1185">Reference proteome</keyword>
<dbReference type="AlphaFoldDB" id="A0A161QER3"/>
<dbReference type="EMBL" id="LTAO01000037">
    <property type="protein sequence ID" value="KYG27077.1"/>
    <property type="molecule type" value="Genomic_DNA"/>
</dbReference>
<dbReference type="STRING" id="519424.AZF04_11550"/>
<keyword evidence="3 11" id="KW-0858">Xylan degradation</keyword>
<sequence length="402" mass="46660">MVSLNMYRYVLLIFILMILGGCQTPSINEDVKNVKQTSINEDESEKDEQELEANSDLTIPSLSETFYDYFPIGAAIEPHQISNETSELLIKHVNMLVAENVMKPDAIQPTEGNFNWEPTDRIIEFAKEHNMEVRFHTLVWHSQVGDWFFKDEDGYPMIDEENAEKREQNKQLLLERLKTHVTTIVERYKDDISSWDVVNEVVEPQDEDGMRASEWYQITGTEYIETAFYAAREAGGPDIKLYLNDYGTDHPKKRNIIYDLVSELLEKGVPIDGIGHQTHIDIHGPTIASIMESINKFNELGLDNIITELDMSIYAWDDHQDFGNEIPLEILNKQAERYEALFHEFVENQDKISEVVFWGMADDHTWLHSFPVERTNAPLLFDFNHQPKPAFWSVVNIVRDEE</sequence>
<accession>A0A161QER3</accession>
<evidence type="ECO:0000313" key="11">
    <source>
        <dbReference type="EMBL" id="KYG27077.1"/>
    </source>
</evidence>
<feature type="domain" description="GH10" evidence="10">
    <location>
        <begin position="56"/>
        <end position="397"/>
    </location>
</feature>
<dbReference type="InterPro" id="IPR031158">
    <property type="entry name" value="GH10_AS"/>
</dbReference>
<dbReference type="PROSITE" id="PS00591">
    <property type="entry name" value="GH10_1"/>
    <property type="match status" value="1"/>
</dbReference>
<evidence type="ECO:0000313" key="12">
    <source>
        <dbReference type="Proteomes" id="UP000075806"/>
    </source>
</evidence>
<evidence type="ECO:0000256" key="6">
    <source>
        <dbReference type="ARBA" id="ARBA00023295"/>
    </source>
</evidence>
<evidence type="ECO:0000256" key="5">
    <source>
        <dbReference type="ARBA" id="ARBA00023277"/>
    </source>
</evidence>
<dbReference type="Proteomes" id="UP000075806">
    <property type="component" value="Unassembled WGS sequence"/>
</dbReference>
<evidence type="ECO:0000256" key="7">
    <source>
        <dbReference type="ARBA" id="ARBA00023326"/>
    </source>
</evidence>
<evidence type="ECO:0000259" key="10">
    <source>
        <dbReference type="PROSITE" id="PS51760"/>
    </source>
</evidence>
<dbReference type="GO" id="GO:0045493">
    <property type="term" value="P:xylan catabolic process"/>
    <property type="evidence" value="ECO:0007669"/>
    <property type="project" value="UniProtKB-UniPathway"/>
</dbReference>
<protein>
    <recommendedName>
        <fullName evidence="9">Beta-xylanase</fullName>
        <ecNumber evidence="9">3.2.1.8</ecNumber>
    </recommendedName>
</protein>
<dbReference type="PANTHER" id="PTHR31490:SF90">
    <property type="entry name" value="ENDO-1,4-BETA-XYLANASE A"/>
    <property type="match status" value="1"/>
</dbReference>
<evidence type="ECO:0000256" key="2">
    <source>
        <dbReference type="ARBA" id="ARBA00004851"/>
    </source>
</evidence>
<comment type="catalytic activity">
    <reaction evidence="1 9">
        <text>Endohydrolysis of (1-&gt;4)-beta-D-xylosidic linkages in xylans.</text>
        <dbReference type="EC" id="3.2.1.8"/>
    </reaction>
</comment>
<comment type="similarity">
    <text evidence="9">Belongs to the glycosyl hydrolase 10 (cellulase F) family.</text>
</comment>
<dbReference type="UniPathway" id="UPA00114"/>
<gene>
    <name evidence="11" type="ORF">AZF04_11550</name>
</gene>
<dbReference type="Pfam" id="PF00331">
    <property type="entry name" value="Glyco_hydro_10"/>
    <property type="match status" value="1"/>
</dbReference>
<evidence type="ECO:0000256" key="1">
    <source>
        <dbReference type="ARBA" id="ARBA00000681"/>
    </source>
</evidence>
<keyword evidence="6 9" id="KW-0326">Glycosidase</keyword>
<dbReference type="PROSITE" id="PS51760">
    <property type="entry name" value="GH10_2"/>
    <property type="match status" value="1"/>
</dbReference>
<dbReference type="PRINTS" id="PR00134">
    <property type="entry name" value="GLHYDRLASE10"/>
</dbReference>
<dbReference type="RefSeq" id="WP_061950022.1">
    <property type="nucleotide sequence ID" value="NZ_LTAO01000037.1"/>
</dbReference>
<dbReference type="InterPro" id="IPR044846">
    <property type="entry name" value="GH10"/>
</dbReference>
<dbReference type="PANTHER" id="PTHR31490">
    <property type="entry name" value="GLYCOSYL HYDROLASE"/>
    <property type="match status" value="1"/>
</dbReference>
<dbReference type="InterPro" id="IPR001000">
    <property type="entry name" value="GH10_dom"/>
</dbReference>
<proteinExistence type="inferred from homology"/>
<evidence type="ECO:0000256" key="4">
    <source>
        <dbReference type="ARBA" id="ARBA00022801"/>
    </source>
</evidence>
<evidence type="ECO:0000256" key="3">
    <source>
        <dbReference type="ARBA" id="ARBA00022651"/>
    </source>
</evidence>
<dbReference type="SUPFAM" id="SSF51445">
    <property type="entry name" value="(Trans)glycosidases"/>
    <property type="match status" value="1"/>
</dbReference>
<reference evidence="11" key="1">
    <citation type="submission" date="2016-02" db="EMBL/GenBank/DDBJ databases">
        <title>Genome sequence of Bacillus trypoxylicola KCTC 13244(T).</title>
        <authorList>
            <person name="Jeong H."/>
            <person name="Park S.-H."/>
            <person name="Choi S.-K."/>
        </authorList>
    </citation>
    <scope>NUCLEOTIDE SEQUENCE [LARGE SCALE GENOMIC DNA]</scope>
    <source>
        <strain evidence="11">KCTC 13244</strain>
    </source>
</reference>
<dbReference type="SMART" id="SM00633">
    <property type="entry name" value="Glyco_10"/>
    <property type="match status" value="1"/>
</dbReference>
<keyword evidence="7 9" id="KW-0624">Polysaccharide degradation</keyword>
<evidence type="ECO:0000256" key="9">
    <source>
        <dbReference type="RuleBase" id="RU361174"/>
    </source>
</evidence>
<keyword evidence="5 9" id="KW-0119">Carbohydrate metabolism</keyword>
<keyword evidence="4 9" id="KW-0378">Hydrolase</keyword>
<name>A0A161QER3_9BACI</name>
<feature type="active site" description="Nucleophile" evidence="8">
    <location>
        <position position="308"/>
    </location>
</feature>
<dbReference type="InterPro" id="IPR017853">
    <property type="entry name" value="GH"/>
</dbReference>
<evidence type="ECO:0000256" key="8">
    <source>
        <dbReference type="PROSITE-ProRule" id="PRU10061"/>
    </source>
</evidence>
<comment type="caution">
    <text evidence="11">The sequence shown here is derived from an EMBL/GenBank/DDBJ whole genome shotgun (WGS) entry which is preliminary data.</text>
</comment>
<comment type="pathway">
    <text evidence="2">Glycan degradation; xylan degradation.</text>
</comment>